<dbReference type="InterPro" id="IPR046458">
    <property type="entry name" value="PMI_typeI_hel"/>
</dbReference>
<evidence type="ECO:0000259" key="11">
    <source>
        <dbReference type="Pfam" id="PF20511"/>
    </source>
</evidence>
<gene>
    <name evidence="14" type="primary">manA</name>
    <name evidence="14" type="ORF">GTG28_16055</name>
</gene>
<dbReference type="InterPro" id="IPR011051">
    <property type="entry name" value="RmlC_Cupin_sf"/>
</dbReference>
<evidence type="ECO:0000259" key="13">
    <source>
        <dbReference type="Pfam" id="PF21621"/>
    </source>
</evidence>
<evidence type="ECO:0000256" key="3">
    <source>
        <dbReference type="ARBA" id="ARBA00011956"/>
    </source>
</evidence>
<dbReference type="Pfam" id="PF21621">
    <property type="entry name" value="MPI_cupin_dom"/>
    <property type="match status" value="1"/>
</dbReference>
<evidence type="ECO:0000256" key="4">
    <source>
        <dbReference type="ARBA" id="ARBA00022723"/>
    </source>
</evidence>
<feature type="domain" description="Phosphomannose isomerase type I catalytic" evidence="11">
    <location>
        <begin position="3"/>
        <end position="150"/>
    </location>
</feature>
<dbReference type="PROSITE" id="PS00965">
    <property type="entry name" value="PMI_I_1"/>
    <property type="match status" value="1"/>
</dbReference>
<dbReference type="PIRSF" id="PIRSF001480">
    <property type="entry name" value="Mannose-6-phosphate_isomerase"/>
    <property type="match status" value="1"/>
</dbReference>
<evidence type="ECO:0000256" key="2">
    <source>
        <dbReference type="ARBA" id="ARBA00010772"/>
    </source>
</evidence>
<dbReference type="RefSeq" id="WP_160931641.1">
    <property type="nucleotide sequence ID" value="NZ_WWEU01000006.1"/>
</dbReference>
<dbReference type="PANTHER" id="PTHR10309">
    <property type="entry name" value="MANNOSE-6-PHOSPHATE ISOMERASE"/>
    <property type="match status" value="1"/>
</dbReference>
<feature type="active site" evidence="9">
    <location>
        <position position="281"/>
    </location>
</feature>
<dbReference type="GO" id="GO:0005975">
    <property type="term" value="P:carbohydrate metabolic process"/>
    <property type="evidence" value="ECO:0007669"/>
    <property type="project" value="InterPro"/>
</dbReference>
<dbReference type="InterPro" id="IPR046457">
    <property type="entry name" value="PMI_typeI_cat"/>
</dbReference>
<evidence type="ECO:0000313" key="14">
    <source>
        <dbReference type="EMBL" id="MYM60743.1"/>
    </source>
</evidence>
<evidence type="ECO:0000256" key="8">
    <source>
        <dbReference type="ARBA" id="ARBA00030762"/>
    </source>
</evidence>
<name>A0A6L8LZ29_9VIBR</name>
<dbReference type="Proteomes" id="UP000478571">
    <property type="component" value="Unassembled WGS sequence"/>
</dbReference>
<keyword evidence="15" id="KW-1185">Reference proteome</keyword>
<dbReference type="PRINTS" id="PR00714">
    <property type="entry name" value="MAN6PISMRASE"/>
</dbReference>
<dbReference type="InterPro" id="IPR049071">
    <property type="entry name" value="MPI_cupin_dom"/>
</dbReference>
<evidence type="ECO:0000256" key="10">
    <source>
        <dbReference type="PIRSR" id="PIRSR001480-2"/>
    </source>
</evidence>
<dbReference type="InterPro" id="IPR001250">
    <property type="entry name" value="Man6P_Isoase-1"/>
</dbReference>
<dbReference type="AlphaFoldDB" id="A0A6L8LZ29"/>
<dbReference type="SUPFAM" id="SSF51182">
    <property type="entry name" value="RmlC-like cupins"/>
    <property type="match status" value="1"/>
</dbReference>
<dbReference type="CDD" id="cd07011">
    <property type="entry name" value="cupin_PMI_type_I_N"/>
    <property type="match status" value="1"/>
</dbReference>
<proteinExistence type="inferred from homology"/>
<dbReference type="GO" id="GO:0004476">
    <property type="term" value="F:mannose-6-phosphate isomerase activity"/>
    <property type="evidence" value="ECO:0007669"/>
    <property type="project" value="UniProtKB-EC"/>
</dbReference>
<dbReference type="InterPro" id="IPR014710">
    <property type="entry name" value="RmlC-like_jellyroll"/>
</dbReference>
<dbReference type="Pfam" id="PF20511">
    <property type="entry name" value="PMI_typeI_cat"/>
    <property type="match status" value="1"/>
</dbReference>
<organism evidence="14 15">
    <name type="scientific">Vibrio tetraodonis subsp. pristinus</name>
    <dbReference type="NCBI Taxonomy" id="2695891"/>
    <lineage>
        <taxon>Bacteria</taxon>
        <taxon>Pseudomonadati</taxon>
        <taxon>Pseudomonadota</taxon>
        <taxon>Gammaproteobacteria</taxon>
        <taxon>Vibrionales</taxon>
        <taxon>Vibrionaceae</taxon>
        <taxon>Vibrio</taxon>
    </lineage>
</organism>
<dbReference type="GO" id="GO:0005829">
    <property type="term" value="C:cytosol"/>
    <property type="evidence" value="ECO:0007669"/>
    <property type="project" value="TreeGrafter"/>
</dbReference>
<comment type="similarity">
    <text evidence="2">Belongs to the mannose-6-phosphate isomerase type 1 family.</text>
</comment>
<reference evidence="14 15" key="1">
    <citation type="submission" date="2020-01" db="EMBL/GenBank/DDBJ databases">
        <title>Draft Genome Sequence of Vibrio sp. strain OCN044, Isolated from a Healthy Coral at Palmyra Atoll.</title>
        <authorList>
            <person name="Videau P."/>
            <person name="Loughran R."/>
            <person name="Esquivel A."/>
            <person name="Deadmond M."/>
            <person name="Paddock B.E."/>
            <person name="Saw J.H."/>
            <person name="Ushijima B."/>
        </authorList>
    </citation>
    <scope>NUCLEOTIDE SEQUENCE [LARGE SCALE GENOMIC DNA]</scope>
    <source>
        <strain evidence="14 15">OCN044</strain>
    </source>
</reference>
<evidence type="ECO:0000256" key="9">
    <source>
        <dbReference type="PIRSR" id="PIRSR001480-1"/>
    </source>
</evidence>
<feature type="binding site" evidence="10">
    <location>
        <position position="134"/>
    </location>
    <ligand>
        <name>Zn(2+)</name>
        <dbReference type="ChEBI" id="CHEBI:29105"/>
    </ligand>
</feature>
<dbReference type="InterPro" id="IPR018050">
    <property type="entry name" value="Pmannose_isomerase-type1_CS"/>
</dbReference>
<dbReference type="PROSITE" id="PS00966">
    <property type="entry name" value="PMI_I_2"/>
    <property type="match status" value="1"/>
</dbReference>
<dbReference type="Gene3D" id="1.10.441.10">
    <property type="entry name" value="Phosphomannose Isomerase, domain 2"/>
    <property type="match status" value="1"/>
</dbReference>
<accession>A0A6L8LZ29</accession>
<keyword evidence="5 10" id="KW-0862">Zinc</keyword>
<feature type="binding site" evidence="10">
    <location>
        <position position="262"/>
    </location>
    <ligand>
        <name>Zn(2+)</name>
        <dbReference type="ChEBI" id="CHEBI:29105"/>
    </ligand>
</feature>
<dbReference type="PANTHER" id="PTHR10309:SF0">
    <property type="entry name" value="MANNOSE-6-PHOSPHATE ISOMERASE"/>
    <property type="match status" value="1"/>
</dbReference>
<dbReference type="EC" id="5.3.1.8" evidence="3"/>
<sequence length="396" mass="44270">MIYTLKNPIKNFPWGSRTAISDHFSIANPNLEHQAELWMGAHPSASSRITLEGVDVPLCDAITNNPSYWLGNCLQSSTPSLPFLMKILAAEEPLSIQVHPSKIAAEIGFTTENEQGIPLYAGNRNYKDANHKPEFIYAITPYLAMNGFREFCQIIDNFDFLELSTLKDIFQPFKQDPTPLTLASFFSSVLALKGDLKVLAINELISSIKTVDKEHFLYQASELISRLYILYPEDVGIFSPLLLNVIELQPGQAMFLHSETPHAYIHGLGIEVMANSDNVLRAGLTPKNIDADELVKNTLFQPIAFEKLLLQPCNNDLERKVYPIPVEDFNFDMLNPQYLMTLNTSSPEILLCLSEQVTIMTGTETRELSKGESVILPATLGRYHILGKGSVARAYC</sequence>
<dbReference type="EMBL" id="WWEU01000006">
    <property type="protein sequence ID" value="MYM60743.1"/>
    <property type="molecule type" value="Genomic_DNA"/>
</dbReference>
<dbReference type="GO" id="GO:0009298">
    <property type="term" value="P:GDP-mannose biosynthetic process"/>
    <property type="evidence" value="ECO:0007669"/>
    <property type="project" value="InterPro"/>
</dbReference>
<keyword evidence="6 14" id="KW-0413">Isomerase</keyword>
<dbReference type="NCBIfam" id="TIGR00218">
    <property type="entry name" value="manA"/>
    <property type="match status" value="1"/>
</dbReference>
<evidence type="ECO:0000313" key="15">
    <source>
        <dbReference type="Proteomes" id="UP000478571"/>
    </source>
</evidence>
<dbReference type="Pfam" id="PF20512">
    <property type="entry name" value="PMI_typeI_hel"/>
    <property type="match status" value="1"/>
</dbReference>
<dbReference type="GO" id="GO:0008270">
    <property type="term" value="F:zinc ion binding"/>
    <property type="evidence" value="ECO:0007669"/>
    <property type="project" value="InterPro"/>
</dbReference>
<comment type="cofactor">
    <cofactor evidence="10">
        <name>Zn(2+)</name>
        <dbReference type="ChEBI" id="CHEBI:29105"/>
    </cofactor>
    <text evidence="10">Binds 1 zinc ion per subunit.</text>
</comment>
<keyword evidence="4 10" id="KW-0479">Metal-binding</keyword>
<evidence type="ECO:0000259" key="12">
    <source>
        <dbReference type="Pfam" id="PF20512"/>
    </source>
</evidence>
<feature type="domain" description="Mannose-6-phosphate isomerase cupin" evidence="13">
    <location>
        <begin position="320"/>
        <end position="395"/>
    </location>
</feature>
<evidence type="ECO:0000256" key="1">
    <source>
        <dbReference type="ARBA" id="ARBA00000757"/>
    </source>
</evidence>
<dbReference type="InterPro" id="IPR016305">
    <property type="entry name" value="Mannose-6-P_Isomerase"/>
</dbReference>
<evidence type="ECO:0000256" key="6">
    <source>
        <dbReference type="ARBA" id="ARBA00023235"/>
    </source>
</evidence>
<comment type="catalytic activity">
    <reaction evidence="1">
        <text>D-mannose 6-phosphate = D-fructose 6-phosphate</text>
        <dbReference type="Rhea" id="RHEA:12356"/>
        <dbReference type="ChEBI" id="CHEBI:58735"/>
        <dbReference type="ChEBI" id="CHEBI:61527"/>
        <dbReference type="EC" id="5.3.1.8"/>
    </reaction>
</comment>
<feature type="domain" description="Phosphomannose isomerase type I helical insertion" evidence="12">
    <location>
        <begin position="168"/>
        <end position="243"/>
    </location>
</feature>
<protein>
    <recommendedName>
        <fullName evidence="3">mannose-6-phosphate isomerase</fullName>
        <ecNumber evidence="3">5.3.1.8</ecNumber>
    </recommendedName>
    <alternativeName>
        <fullName evidence="7">Phosphohexomutase</fullName>
    </alternativeName>
    <alternativeName>
        <fullName evidence="8">Phosphomannose isomerase</fullName>
    </alternativeName>
</protein>
<comment type="caution">
    <text evidence="14">The sequence shown here is derived from an EMBL/GenBank/DDBJ whole genome shotgun (WGS) entry which is preliminary data.</text>
</comment>
<dbReference type="Gene3D" id="2.60.120.10">
    <property type="entry name" value="Jelly Rolls"/>
    <property type="match status" value="2"/>
</dbReference>
<evidence type="ECO:0000256" key="7">
    <source>
        <dbReference type="ARBA" id="ARBA00029741"/>
    </source>
</evidence>
<feature type="binding site" evidence="10">
    <location>
        <position position="97"/>
    </location>
    <ligand>
        <name>Zn(2+)</name>
        <dbReference type="ChEBI" id="CHEBI:29105"/>
    </ligand>
</feature>
<evidence type="ECO:0000256" key="5">
    <source>
        <dbReference type="ARBA" id="ARBA00022833"/>
    </source>
</evidence>
<feature type="binding site" evidence="10">
    <location>
        <position position="99"/>
    </location>
    <ligand>
        <name>Zn(2+)</name>
        <dbReference type="ChEBI" id="CHEBI:29105"/>
    </ligand>
</feature>